<evidence type="ECO:0000256" key="3">
    <source>
        <dbReference type="PIRSR" id="PIRSR602401-1"/>
    </source>
</evidence>
<evidence type="ECO:0000313" key="6">
    <source>
        <dbReference type="EMBL" id="EHN12712.1"/>
    </source>
</evidence>
<comment type="caution">
    <text evidence="6">The sequence shown here is derived from an EMBL/GenBank/DDBJ whole genome shotgun (WGS) entry which is preliminary data.</text>
</comment>
<dbReference type="InterPro" id="IPR002401">
    <property type="entry name" value="Cyt_P450_E_grp-I"/>
</dbReference>
<keyword evidence="4" id="KW-0503">Monooxygenase</keyword>
<dbReference type="EMBL" id="AGUD01000012">
    <property type="protein sequence ID" value="EHN12712.1"/>
    <property type="molecule type" value="Genomic_DNA"/>
</dbReference>
<dbReference type="SUPFAM" id="SSF48264">
    <property type="entry name" value="Cytochrome P450"/>
    <property type="match status" value="1"/>
</dbReference>
<dbReference type="PRINTS" id="PR00463">
    <property type="entry name" value="EP450I"/>
</dbReference>
<dbReference type="Gene3D" id="1.10.630.10">
    <property type="entry name" value="Cytochrome P450"/>
    <property type="match status" value="1"/>
</dbReference>
<evidence type="ECO:0000256" key="2">
    <source>
        <dbReference type="ARBA" id="ARBA00010617"/>
    </source>
</evidence>
<dbReference type="PATRIC" id="fig|1097667.3.peg.405"/>
<dbReference type="InterPro" id="IPR001128">
    <property type="entry name" value="Cyt_P450"/>
</dbReference>
<proteinExistence type="inferred from homology"/>
<reference evidence="6 7" key="1">
    <citation type="journal article" date="2013" name="Biodegradation">
        <title>Quantitative proteomic analysis of ibuprofen-degrading Patulibacter sp. strain I11.</title>
        <authorList>
            <person name="Almeida B."/>
            <person name="Kjeldal H."/>
            <person name="Lolas I."/>
            <person name="Knudsen A.D."/>
            <person name="Carvalho G."/>
            <person name="Nielsen K.L."/>
            <person name="Barreto Crespo M.T."/>
            <person name="Stensballe A."/>
            <person name="Nielsen J.L."/>
        </authorList>
    </citation>
    <scope>NUCLEOTIDE SEQUENCE [LARGE SCALE GENOMIC DNA]</scope>
    <source>
        <strain evidence="6 7">I11</strain>
    </source>
</reference>
<evidence type="ECO:0000313" key="7">
    <source>
        <dbReference type="Proteomes" id="UP000005143"/>
    </source>
</evidence>
<dbReference type="GO" id="GO:0004497">
    <property type="term" value="F:monooxygenase activity"/>
    <property type="evidence" value="ECO:0007669"/>
    <property type="project" value="UniProtKB-KW"/>
</dbReference>
<dbReference type="GO" id="GO:0020037">
    <property type="term" value="F:heme binding"/>
    <property type="evidence" value="ECO:0007669"/>
    <property type="project" value="InterPro"/>
</dbReference>
<dbReference type="PRINTS" id="PR00385">
    <property type="entry name" value="P450"/>
</dbReference>
<dbReference type="RefSeq" id="WP_007570323.1">
    <property type="nucleotide sequence ID" value="NZ_AGUD01000012.1"/>
</dbReference>
<keyword evidence="3 4" id="KW-0479">Metal-binding</keyword>
<organism evidence="6 7">
    <name type="scientific">Patulibacter medicamentivorans</name>
    <dbReference type="NCBI Taxonomy" id="1097667"/>
    <lineage>
        <taxon>Bacteria</taxon>
        <taxon>Bacillati</taxon>
        <taxon>Actinomycetota</taxon>
        <taxon>Thermoleophilia</taxon>
        <taxon>Solirubrobacterales</taxon>
        <taxon>Patulibacteraceae</taxon>
        <taxon>Patulibacter</taxon>
    </lineage>
</organism>
<keyword evidence="4" id="KW-0560">Oxidoreductase</keyword>
<dbReference type="InterPro" id="IPR050121">
    <property type="entry name" value="Cytochrome_P450_monoxygenase"/>
</dbReference>
<evidence type="ECO:0000256" key="4">
    <source>
        <dbReference type="RuleBase" id="RU000461"/>
    </source>
</evidence>
<comment type="cofactor">
    <cofactor evidence="1 3">
        <name>heme</name>
        <dbReference type="ChEBI" id="CHEBI:30413"/>
    </cofactor>
</comment>
<dbReference type="PANTHER" id="PTHR24305">
    <property type="entry name" value="CYTOCHROME P450"/>
    <property type="match status" value="1"/>
</dbReference>
<dbReference type="PROSITE" id="PS00086">
    <property type="entry name" value="CYTOCHROME_P450"/>
    <property type="match status" value="1"/>
</dbReference>
<dbReference type="AlphaFoldDB" id="H0E0U8"/>
<protein>
    <submittedName>
        <fullName evidence="6">Cytochrome P450</fullName>
    </submittedName>
</protein>
<name>H0E0U8_9ACTN</name>
<dbReference type="GO" id="GO:0016705">
    <property type="term" value="F:oxidoreductase activity, acting on paired donors, with incorporation or reduction of molecular oxygen"/>
    <property type="evidence" value="ECO:0007669"/>
    <property type="project" value="InterPro"/>
</dbReference>
<accession>H0E0U8</accession>
<dbReference type="GO" id="GO:0005506">
    <property type="term" value="F:iron ion binding"/>
    <property type="evidence" value="ECO:0007669"/>
    <property type="project" value="InterPro"/>
</dbReference>
<dbReference type="InterPro" id="IPR017972">
    <property type="entry name" value="Cyt_P450_CS"/>
</dbReference>
<dbReference type="CDD" id="cd11053">
    <property type="entry name" value="CYP110-like"/>
    <property type="match status" value="1"/>
</dbReference>
<evidence type="ECO:0000256" key="1">
    <source>
        <dbReference type="ARBA" id="ARBA00001971"/>
    </source>
</evidence>
<keyword evidence="3 4" id="KW-0349">Heme</keyword>
<keyword evidence="3 4" id="KW-0408">Iron</keyword>
<dbReference type="Proteomes" id="UP000005143">
    <property type="component" value="Unassembled WGS sequence"/>
</dbReference>
<dbReference type="PANTHER" id="PTHR24305:SF166">
    <property type="entry name" value="CYTOCHROME P450 12A4, MITOCHONDRIAL-RELATED"/>
    <property type="match status" value="1"/>
</dbReference>
<sequence length="456" mass="50780">MSTTTSLPPGPRMPRALQTTGFITRGPSFLKRCRERYGDMFTLRISGEGNWVMLADPEHVKQVFTGSPKVFHAGKGNQILLPLLGDHSVLLLDEDAHMRQRKLLLPPFHGKRMAGYGELMEQAARDEIATWPVGEALPAWPRMQNITLEVIMRAVFGVEDGARLDEVRAVLTTLLERVTHPVTMAMVAAMGPHRFRELGIVKRHLEPADEVVFRLIRARREAADLEQREDILSLLLQARHEDGRAMTDQELRDELMTLLVAGHETTATTLGWALERLVRHPDKLARLRDEVLAGEDAYLDAVVTETLRLRPVLAIVVRELQEDVQIGDHLLPKGTRVTPCIQLVHRRPDVYPDPDAFLPERWLDQKPGTYTWFPFGGGVRRCLGASFALFETKRVLAAIVAGVDLVPETPEGEQIRRRAITQTPAHGARVVVRAHTPRAAATASPSEPAVAGAGGR</sequence>
<comment type="similarity">
    <text evidence="2 4">Belongs to the cytochrome P450 family.</text>
</comment>
<dbReference type="InterPro" id="IPR036396">
    <property type="entry name" value="Cyt_P450_sf"/>
</dbReference>
<keyword evidence="7" id="KW-1185">Reference proteome</keyword>
<evidence type="ECO:0000256" key="5">
    <source>
        <dbReference type="SAM" id="MobiDB-lite"/>
    </source>
</evidence>
<feature type="region of interest" description="Disordered" evidence="5">
    <location>
        <begin position="436"/>
        <end position="456"/>
    </location>
</feature>
<gene>
    <name evidence="6" type="ORF">PAI11_04060</name>
</gene>
<dbReference type="Pfam" id="PF00067">
    <property type="entry name" value="p450"/>
    <property type="match status" value="1"/>
</dbReference>
<feature type="binding site" description="axial binding residue" evidence="3">
    <location>
        <position position="382"/>
    </location>
    <ligand>
        <name>heme</name>
        <dbReference type="ChEBI" id="CHEBI:30413"/>
    </ligand>
    <ligandPart>
        <name>Fe</name>
        <dbReference type="ChEBI" id="CHEBI:18248"/>
    </ligandPart>
</feature>